<accession>A0A2A9NFQ2</accession>
<evidence type="ECO:0000256" key="4">
    <source>
        <dbReference type="SAM" id="Phobius"/>
    </source>
</evidence>
<dbReference type="CDD" id="cd11296">
    <property type="entry name" value="O-FucT_like"/>
    <property type="match status" value="1"/>
</dbReference>
<evidence type="ECO:0000256" key="3">
    <source>
        <dbReference type="ARBA" id="ARBA00023277"/>
    </source>
</evidence>
<proteinExistence type="predicted"/>
<evidence type="ECO:0000313" key="6">
    <source>
        <dbReference type="Proteomes" id="UP000242287"/>
    </source>
</evidence>
<keyword evidence="4" id="KW-0812">Transmembrane</keyword>
<organism evidence="5 6">
    <name type="scientific">Amanita thiersii Skay4041</name>
    <dbReference type="NCBI Taxonomy" id="703135"/>
    <lineage>
        <taxon>Eukaryota</taxon>
        <taxon>Fungi</taxon>
        <taxon>Dikarya</taxon>
        <taxon>Basidiomycota</taxon>
        <taxon>Agaricomycotina</taxon>
        <taxon>Agaricomycetes</taxon>
        <taxon>Agaricomycetidae</taxon>
        <taxon>Agaricales</taxon>
        <taxon>Pluteineae</taxon>
        <taxon>Amanitaceae</taxon>
        <taxon>Amanita</taxon>
    </lineage>
</organism>
<protein>
    <submittedName>
        <fullName evidence="5">Uncharacterized protein</fullName>
    </submittedName>
</protein>
<keyword evidence="6" id="KW-1185">Reference proteome</keyword>
<dbReference type="Gene3D" id="3.40.50.11350">
    <property type="match status" value="1"/>
</dbReference>
<dbReference type="Proteomes" id="UP000242287">
    <property type="component" value="Unassembled WGS sequence"/>
</dbReference>
<name>A0A2A9NFQ2_9AGAR</name>
<dbReference type="GO" id="GO:0016740">
    <property type="term" value="F:transferase activity"/>
    <property type="evidence" value="ECO:0007669"/>
    <property type="project" value="UniProtKB-KW"/>
</dbReference>
<keyword evidence="4" id="KW-1133">Transmembrane helix</keyword>
<keyword evidence="1" id="KW-0808">Transferase</keyword>
<sequence>MFLDDIYKWISGVPSDYSRLPISTSVPASESSSATATTPVWHVPGELIKLRRIPVRSTFCHLLPRWMRRHLFATTLLVLFILSGMGYAIYDLVVPDPGILPPTFEQYRDYERSLPQNNASLPLPEGAEGKFLFIDNYFTHAGWGNLLEELIMNAFLAYSSKRALVMYEFIWDEKQQQYTKYNGKYIPSRMPVSTSLAGPIAGGSIGPDAPRLVSRDYFEQVCPHKAIIRGDTVKITRSTTAGQIVNAWIEELDSLGERCVQIAKNTPRIFEYYIFGEKRLLDVWPRLSQSPIITHFAWSPLVRDAYLANRHLFEDVTEQEMGTSLGDLPRHDTRSDPYGLSIESADLDVMSELLVLHVRRGDFKDHCKYLRKHEVLYNAYNILPELPDKFEPPEDRRERDEYYRKHCYPNVEEMVRKVTEVQQQQKNLNRIYVMTNGKRPWLKSFVEALHAGGSWKYIWTSRDLLLTQEQKYVSQALDALVARRAEAFIGNGHDIEYRHAENSWEDGARINPFLVIGFLPVPTLQFELREHP</sequence>
<evidence type="ECO:0000256" key="2">
    <source>
        <dbReference type="ARBA" id="ARBA00023253"/>
    </source>
</evidence>
<keyword evidence="2" id="KW-0294">Fucose metabolism</keyword>
<gene>
    <name evidence="5" type="ORF">AMATHDRAFT_7764</name>
</gene>
<evidence type="ECO:0000313" key="5">
    <source>
        <dbReference type="EMBL" id="PFH46473.1"/>
    </source>
</evidence>
<reference evidence="5 6" key="1">
    <citation type="submission" date="2014-02" db="EMBL/GenBank/DDBJ databases">
        <title>Transposable element dynamics among asymbiotic and ectomycorrhizal Amanita fungi.</title>
        <authorList>
            <consortium name="DOE Joint Genome Institute"/>
            <person name="Hess J."/>
            <person name="Skrede I."/>
            <person name="Wolfe B."/>
            <person name="LaButti K."/>
            <person name="Ohm R.A."/>
            <person name="Grigoriev I.V."/>
            <person name="Pringle A."/>
        </authorList>
    </citation>
    <scope>NUCLEOTIDE SEQUENCE [LARGE SCALE GENOMIC DNA]</scope>
    <source>
        <strain evidence="5 6">SKay4041</strain>
    </source>
</reference>
<keyword evidence="4" id="KW-0472">Membrane</keyword>
<dbReference type="InterPro" id="IPR019378">
    <property type="entry name" value="GDP-Fuc_O-FucTrfase"/>
</dbReference>
<dbReference type="AlphaFoldDB" id="A0A2A9NFQ2"/>
<dbReference type="EMBL" id="KZ302188">
    <property type="protein sequence ID" value="PFH46473.1"/>
    <property type="molecule type" value="Genomic_DNA"/>
</dbReference>
<keyword evidence="3" id="KW-0119">Carbohydrate metabolism</keyword>
<dbReference type="Pfam" id="PF10250">
    <property type="entry name" value="O-FucT"/>
    <property type="match status" value="1"/>
</dbReference>
<dbReference type="GO" id="GO:0006004">
    <property type="term" value="P:fucose metabolic process"/>
    <property type="evidence" value="ECO:0007669"/>
    <property type="project" value="UniProtKB-KW"/>
</dbReference>
<feature type="transmembrane region" description="Helical" evidence="4">
    <location>
        <begin position="71"/>
        <end position="90"/>
    </location>
</feature>
<dbReference type="OrthoDB" id="2559662at2759"/>
<evidence type="ECO:0000256" key="1">
    <source>
        <dbReference type="ARBA" id="ARBA00022679"/>
    </source>
</evidence>